<dbReference type="AlphaFoldDB" id="A0A6L9MKG3"/>
<dbReference type="InterPro" id="IPR053714">
    <property type="entry name" value="Iso_Racemase_Enz_sf"/>
</dbReference>
<comment type="catalytic activity">
    <reaction evidence="2">
        <text>a D-5-monosubstituted hydantoin = a L-5-monosubstituted hydantoin</text>
        <dbReference type="Rhea" id="RHEA:46624"/>
        <dbReference type="ChEBI" id="CHEBI:86339"/>
        <dbReference type="ChEBI" id="CHEBI:86340"/>
        <dbReference type="EC" id="5.1.99.5"/>
    </reaction>
</comment>
<dbReference type="PANTHER" id="PTHR28047">
    <property type="entry name" value="PROTEIN DCG1"/>
    <property type="match status" value="1"/>
</dbReference>
<accession>A0A6L9MKG3</accession>
<dbReference type="InterPro" id="IPR015942">
    <property type="entry name" value="Asp/Glu/hydantoin_racemase"/>
</dbReference>
<protein>
    <recommendedName>
        <fullName evidence="4">Hydantoin racemase</fullName>
        <ecNumber evidence="3">5.1.99.5</ecNumber>
    </recommendedName>
</protein>
<evidence type="ECO:0000256" key="1">
    <source>
        <dbReference type="ARBA" id="ARBA00038414"/>
    </source>
</evidence>
<evidence type="ECO:0000256" key="6">
    <source>
        <dbReference type="ARBA" id="ARBA00093234"/>
    </source>
</evidence>
<evidence type="ECO:0000256" key="2">
    <source>
        <dbReference type="ARBA" id="ARBA00051635"/>
    </source>
</evidence>
<reference evidence="7 8" key="1">
    <citation type="submission" date="2020-01" db="EMBL/GenBank/DDBJ databases">
        <title>Genomes of bacteria type strains.</title>
        <authorList>
            <person name="Chen J."/>
            <person name="Zhu S."/>
            <person name="Chen J."/>
        </authorList>
    </citation>
    <scope>NUCLEOTIDE SEQUENCE [LARGE SCALE GENOMIC DNA]</scope>
    <source>
        <strain evidence="7 8">KCTC 52919</strain>
    </source>
</reference>
<dbReference type="PANTHER" id="PTHR28047:SF5">
    <property type="entry name" value="PROTEIN DCG1"/>
    <property type="match status" value="1"/>
</dbReference>
<comment type="catalytic activity">
    <reaction evidence="5">
        <text>D-5-benzylhydantoin = L-5-benzylhydantoin</text>
        <dbReference type="Rhea" id="RHEA:83991"/>
        <dbReference type="ChEBI" id="CHEBI:176864"/>
        <dbReference type="ChEBI" id="CHEBI:233540"/>
    </reaction>
</comment>
<evidence type="ECO:0000313" key="8">
    <source>
        <dbReference type="Proteomes" id="UP000476332"/>
    </source>
</evidence>
<proteinExistence type="inferred from homology"/>
<evidence type="ECO:0000256" key="4">
    <source>
        <dbReference type="ARBA" id="ARBA00067972"/>
    </source>
</evidence>
<name>A0A6L9MKG3_9HYPH</name>
<dbReference type="PROSITE" id="PS51257">
    <property type="entry name" value="PROKAR_LIPOPROTEIN"/>
    <property type="match status" value="1"/>
</dbReference>
<dbReference type="InterPro" id="IPR052186">
    <property type="entry name" value="Hydantoin_racemase-like"/>
</dbReference>
<evidence type="ECO:0000256" key="5">
    <source>
        <dbReference type="ARBA" id="ARBA00093199"/>
    </source>
</evidence>
<dbReference type="GO" id="GO:0036348">
    <property type="term" value="F:hydantoin racemase activity"/>
    <property type="evidence" value="ECO:0007669"/>
    <property type="project" value="UniProtKB-EC"/>
</dbReference>
<gene>
    <name evidence="7" type="ORF">GTW51_16295</name>
</gene>
<dbReference type="RefSeq" id="WP_163045094.1">
    <property type="nucleotide sequence ID" value="NZ_JAAAMJ010000014.1"/>
</dbReference>
<dbReference type="Pfam" id="PF01177">
    <property type="entry name" value="Asp_Glu_race"/>
    <property type="match status" value="1"/>
</dbReference>
<organism evidence="7 8">
    <name type="scientific">Aurantimonas aggregata</name>
    <dbReference type="NCBI Taxonomy" id="2047720"/>
    <lineage>
        <taxon>Bacteria</taxon>
        <taxon>Pseudomonadati</taxon>
        <taxon>Pseudomonadota</taxon>
        <taxon>Alphaproteobacteria</taxon>
        <taxon>Hyphomicrobiales</taxon>
        <taxon>Aurantimonadaceae</taxon>
        <taxon>Aurantimonas</taxon>
    </lineage>
</organism>
<evidence type="ECO:0000256" key="3">
    <source>
        <dbReference type="ARBA" id="ARBA00066406"/>
    </source>
</evidence>
<comment type="similarity">
    <text evidence="1">Belongs to the HyuE racemase family.</text>
</comment>
<comment type="caution">
    <text evidence="7">The sequence shown here is derived from an EMBL/GenBank/DDBJ whole genome shotgun (WGS) entry which is preliminary data.</text>
</comment>
<comment type="catalytic activity">
    <reaction evidence="6">
        <text>D-5-isobutylhydantoin = L-5-isobutylhydantoin</text>
        <dbReference type="Rhea" id="RHEA:84231"/>
        <dbReference type="ChEBI" id="CHEBI:233609"/>
        <dbReference type="ChEBI" id="CHEBI:233610"/>
    </reaction>
</comment>
<sequence>MRIAVINPNSTRAMTETIALAARRAAAPSTTIIACQNDDGPASIEGHVDGALAVPGLLRAIAAAEDDGADAFIIACFDDTGLDAARSLATGPVIGIGEAAAHMASLVARRFAVITTLSCSVPILADNLARNGLAALCCGVRASELPVLALEADPEAAGRRISEEITRAIDEDGAEAIVLGCAGMADFAAELAERHGLPVIEGVAAAIKLAEAAVSLGLRTSKLGGYAPARPKPGGFLRAAGPFVP</sequence>
<dbReference type="EC" id="5.1.99.5" evidence="3"/>
<evidence type="ECO:0000313" key="7">
    <source>
        <dbReference type="EMBL" id="NDV88261.1"/>
    </source>
</evidence>
<dbReference type="EMBL" id="JAAAMJ010000014">
    <property type="protein sequence ID" value="NDV88261.1"/>
    <property type="molecule type" value="Genomic_DNA"/>
</dbReference>
<dbReference type="GO" id="GO:0047661">
    <property type="term" value="F:amino-acid racemase activity"/>
    <property type="evidence" value="ECO:0007669"/>
    <property type="project" value="InterPro"/>
</dbReference>
<dbReference type="FunFam" id="3.40.50.12500:FF:000001">
    <property type="entry name" value="Putative hydantoin racemase"/>
    <property type="match status" value="1"/>
</dbReference>
<dbReference type="Gene3D" id="3.40.50.12500">
    <property type="match status" value="1"/>
</dbReference>
<dbReference type="Proteomes" id="UP000476332">
    <property type="component" value="Unassembled WGS sequence"/>
</dbReference>
<keyword evidence="8" id="KW-1185">Reference proteome</keyword>